<evidence type="ECO:0000313" key="2">
    <source>
        <dbReference type="Proteomes" id="UP001248134"/>
    </source>
</evidence>
<evidence type="ECO:0008006" key="3">
    <source>
        <dbReference type="Google" id="ProtNLM"/>
    </source>
</evidence>
<proteinExistence type="predicted"/>
<sequence length="120" mass="14323">MSEIENIMRCCNRTDELFRTYIACLLQLKHHSEMFQKVYQELRVDYLVRGICEREVDGVIKESKEYKMYDLPKALRWDLLRANPSSIENVCTELFGYGSLNFTTREWENVIICIENEQSQ</sequence>
<dbReference type="Proteomes" id="UP001248134">
    <property type="component" value="Unassembled WGS sequence"/>
</dbReference>
<protein>
    <recommendedName>
        <fullName evidence="3">Group-specific protein</fullName>
    </recommendedName>
</protein>
<name>A0AAJ1Z8L6_9BACI</name>
<dbReference type="AlphaFoldDB" id="A0AAJ1Z8L6"/>
<gene>
    <name evidence="1" type="ORF">FOS08_21205</name>
</gene>
<dbReference type="EMBL" id="VLYX01000030">
    <property type="protein sequence ID" value="MDR4328341.1"/>
    <property type="molecule type" value="Genomic_DNA"/>
</dbReference>
<evidence type="ECO:0000313" key="1">
    <source>
        <dbReference type="EMBL" id="MDR4328341.1"/>
    </source>
</evidence>
<organism evidence="1 2">
    <name type="scientific">Bacillus pseudomycoides</name>
    <dbReference type="NCBI Taxonomy" id="64104"/>
    <lineage>
        <taxon>Bacteria</taxon>
        <taxon>Bacillati</taxon>
        <taxon>Bacillota</taxon>
        <taxon>Bacilli</taxon>
        <taxon>Bacillales</taxon>
        <taxon>Bacillaceae</taxon>
        <taxon>Bacillus</taxon>
        <taxon>Bacillus cereus group</taxon>
    </lineage>
</organism>
<reference evidence="1" key="1">
    <citation type="submission" date="2019-07" db="EMBL/GenBank/DDBJ databases">
        <title>Phylogenomic Reclassification of ATCC Bacillus Strains and Various Taxa within the Genus Bacillus.</title>
        <authorList>
            <person name="Riojas M.A."/>
            <person name="Frank A.M."/>
            <person name="Fenn S.L."/>
            <person name="King S.P."/>
            <person name="Brower S.M."/>
            <person name="Hazbon M.H."/>
        </authorList>
    </citation>
    <scope>NUCLEOTIDE SEQUENCE</scope>
    <source>
        <strain evidence="1">NR-12239</strain>
    </source>
</reference>
<accession>A0AAJ1Z8L6</accession>
<dbReference type="RefSeq" id="WP_018766312.1">
    <property type="nucleotide sequence ID" value="NZ_CP007626.1"/>
</dbReference>
<comment type="caution">
    <text evidence="1">The sequence shown here is derived from an EMBL/GenBank/DDBJ whole genome shotgun (WGS) entry which is preliminary data.</text>
</comment>